<evidence type="ECO:0000313" key="2">
    <source>
        <dbReference type="Proteomes" id="UP001364695"/>
    </source>
</evidence>
<organism evidence="1 2">
    <name type="scientific">Amphibiibacter pelophylacis</name>
    <dbReference type="NCBI Taxonomy" id="1799477"/>
    <lineage>
        <taxon>Bacteria</taxon>
        <taxon>Pseudomonadati</taxon>
        <taxon>Pseudomonadota</taxon>
        <taxon>Betaproteobacteria</taxon>
        <taxon>Burkholderiales</taxon>
        <taxon>Sphaerotilaceae</taxon>
        <taxon>Amphibiibacter</taxon>
    </lineage>
</organism>
<proteinExistence type="predicted"/>
<comment type="caution">
    <text evidence="1">The sequence shown here is derived from an EMBL/GenBank/DDBJ whole genome shotgun (WGS) entry which is preliminary data.</text>
</comment>
<keyword evidence="2" id="KW-1185">Reference proteome</keyword>
<accession>A0ACC6P4N0</accession>
<sequence>MTILMPHFKERFERFVINRRKTEPATSRLLSTRDGTLDRAEVDEYVHRVMRHIACDGELRLYHARYSFATWMDLDLSSCELPQLRERFTHLPLTHAFLSRSEKLTGQLFGSRNAAQGRTSYAIACLVGHIGPAITHMHYTSTTRALFAQQPPQGKPRGCPAWNRASCWSLAVLPLTGPDECTSKVRAHQRASADAAQLQDDLRFLIGRYDRRDRDFHAAKPADLQRLFRLMAELGLDPSASQIITRAADPKEEGAHLTSRLPRKELGVFADCAVKCIKVRSLKKASSYRQWVGLMPFAGSESCGHSLAVAMVVALVVVGARWAVEASPDSAESVGAVQEAIVSNVTP</sequence>
<protein>
    <submittedName>
        <fullName evidence="1">Uncharacterized protein</fullName>
    </submittedName>
</protein>
<dbReference type="Proteomes" id="UP001364695">
    <property type="component" value="Unassembled WGS sequence"/>
</dbReference>
<name>A0ACC6P4N0_9BURK</name>
<gene>
    <name evidence="1" type="ORF">RV045_12260</name>
</gene>
<dbReference type="EMBL" id="JAWDIE010000021">
    <property type="protein sequence ID" value="MEJ7139195.1"/>
    <property type="molecule type" value="Genomic_DNA"/>
</dbReference>
<evidence type="ECO:0000313" key="1">
    <source>
        <dbReference type="EMBL" id="MEJ7139195.1"/>
    </source>
</evidence>
<reference evidence="1" key="1">
    <citation type="submission" date="2023-10" db="EMBL/GenBank/DDBJ databases">
        <title>Amphibacter perezi, gen. nov., sp. nov. a novel taxa of the family Comamonadaceae, class Betaproteobacteria isolated from the skin microbiota of Pelophylax perezi from different populations.</title>
        <authorList>
            <person name="Costa S."/>
            <person name="Proenca D.N."/>
            <person name="Lopes I."/>
            <person name="Morais P.V."/>
        </authorList>
    </citation>
    <scope>NUCLEOTIDE SEQUENCE</scope>
    <source>
        <strain evidence="1">SL12-8</strain>
    </source>
</reference>